<dbReference type="Pfam" id="PF07098">
    <property type="entry name" value="DUF1360"/>
    <property type="match status" value="1"/>
</dbReference>
<proteinExistence type="predicted"/>
<evidence type="ECO:0008006" key="3">
    <source>
        <dbReference type="Google" id="ProtNLM"/>
    </source>
</evidence>
<comment type="caution">
    <text evidence="1">The sequence shown here is derived from an EMBL/GenBank/DDBJ whole genome shotgun (WGS) entry which is preliminary data.</text>
</comment>
<dbReference type="OrthoDB" id="4722315at2"/>
<dbReference type="EMBL" id="JPRF03000097">
    <property type="protein sequence ID" value="OEV32347.1"/>
    <property type="molecule type" value="Genomic_DNA"/>
</dbReference>
<keyword evidence="2" id="KW-1185">Reference proteome</keyword>
<dbReference type="RefSeq" id="WP_030553811.1">
    <property type="nucleotide sequence ID" value="NZ_JBIWMM010000003.1"/>
</dbReference>
<evidence type="ECO:0000313" key="2">
    <source>
        <dbReference type="Proteomes" id="UP000037395"/>
    </source>
</evidence>
<accession>A0A1E7MV93</accession>
<dbReference type="Proteomes" id="UP000037395">
    <property type="component" value="Unassembled WGS sequence"/>
</dbReference>
<name>A0A1E7MV93_KITAU</name>
<evidence type="ECO:0000313" key="1">
    <source>
        <dbReference type="EMBL" id="OEV32347.1"/>
    </source>
</evidence>
<dbReference type="InterPro" id="IPR010773">
    <property type="entry name" value="Mycophage_PG1_Gp7"/>
</dbReference>
<dbReference type="AlphaFoldDB" id="A0A1E7MV93"/>
<protein>
    <recommendedName>
        <fullName evidence="3">DUF1360 domain-containing protein</fullName>
    </recommendedName>
</protein>
<organism evidence="1 2">
    <name type="scientific">Kitasatospora aureofaciens</name>
    <name type="common">Streptomyces aureofaciens</name>
    <dbReference type="NCBI Taxonomy" id="1894"/>
    <lineage>
        <taxon>Bacteria</taxon>
        <taxon>Bacillati</taxon>
        <taxon>Actinomycetota</taxon>
        <taxon>Actinomycetes</taxon>
        <taxon>Kitasatosporales</taxon>
        <taxon>Streptomycetaceae</taxon>
        <taxon>Kitasatospora</taxon>
    </lineage>
</organism>
<sequence>MVTAGRPPADTGEAALLITCPFCGGLWIATGLTGAQVFAPGATRLVCSGLTALTVADLLHFVRVGLQNATD</sequence>
<gene>
    <name evidence="1" type="ORF">HS99_0016735</name>
</gene>
<reference evidence="1" key="1">
    <citation type="submission" date="2016-08" db="EMBL/GenBank/DDBJ databases">
        <title>Sequencing, Assembly and Comparative Genomics of S. aureofaciens ATCC 10762.</title>
        <authorList>
            <person name="Gradnigo J.S."/>
            <person name="Johnson N."/>
            <person name="Somerville G.A."/>
        </authorList>
    </citation>
    <scope>NUCLEOTIDE SEQUENCE [LARGE SCALE GENOMIC DNA]</scope>
    <source>
        <strain evidence="1">ATCC 10762</strain>
    </source>
</reference>